<reference evidence="5" key="1">
    <citation type="submission" date="2018-08" db="EMBL/GenBank/DDBJ databases">
        <authorList>
            <person name="Chevrot R."/>
        </authorList>
    </citation>
    <scope>NUCLEOTIDE SEQUENCE [LARGE SCALE GENOMIC DNA]</scope>
</reference>
<protein>
    <submittedName>
        <fullName evidence="4">Putative methyltransferase GWCH70_2453</fullName>
        <ecNumber evidence="4">2.1.1.-</ecNumber>
    </submittedName>
</protein>
<keyword evidence="2 4" id="KW-0808">Transferase</keyword>
<name>A0A383R5R0_PAEAL</name>
<dbReference type="InterPro" id="IPR041698">
    <property type="entry name" value="Methyltransf_25"/>
</dbReference>
<gene>
    <name evidence="4" type="ORF">PBLR_10899</name>
</gene>
<feature type="domain" description="Methyltransferase" evidence="3">
    <location>
        <begin position="42"/>
        <end position="140"/>
    </location>
</feature>
<dbReference type="PANTHER" id="PTHR43861">
    <property type="entry name" value="TRANS-ACONITATE 2-METHYLTRANSFERASE-RELATED"/>
    <property type="match status" value="1"/>
</dbReference>
<evidence type="ECO:0000259" key="3">
    <source>
        <dbReference type="Pfam" id="PF13649"/>
    </source>
</evidence>
<evidence type="ECO:0000256" key="2">
    <source>
        <dbReference type="ARBA" id="ARBA00022679"/>
    </source>
</evidence>
<sequence length="253" mass="29216">MISYGRVAEVYDRLMEDMPYDQWVSFARQAWERFGSGEVRSIVDLGCGTGSTALPLAKLGYDVIGIDISESMLSIASSKGIEAGPLKGDVRWVNQDMCDWAMPGEADAVVSFCDSLNYVTEEDDVKRAFQATYNNLRSGGVFLFDVLHVRQFEHYAETQPFAYDDEDISYIWFSDYDEERQEIEHQLTLFVRQQSGGLYERIDEEHVERAYDPDWLERMLKEAGFGHVEQFADFEWQLPDEESRRIFFVAVKP</sequence>
<dbReference type="EMBL" id="LS992241">
    <property type="protein sequence ID" value="SYX82477.1"/>
    <property type="molecule type" value="Genomic_DNA"/>
</dbReference>
<proteinExistence type="predicted"/>
<dbReference type="PANTHER" id="PTHR43861:SF1">
    <property type="entry name" value="TRANS-ACONITATE 2-METHYLTRANSFERASE"/>
    <property type="match status" value="1"/>
</dbReference>
<accession>A0A383R5R0</accession>
<dbReference type="CDD" id="cd02440">
    <property type="entry name" value="AdoMet_MTases"/>
    <property type="match status" value="1"/>
</dbReference>
<dbReference type="SUPFAM" id="SSF53335">
    <property type="entry name" value="S-adenosyl-L-methionine-dependent methyltransferases"/>
    <property type="match status" value="1"/>
</dbReference>
<dbReference type="Gene3D" id="2.20.25.110">
    <property type="entry name" value="S-adenosyl-L-methionine-dependent methyltransferases"/>
    <property type="match status" value="1"/>
</dbReference>
<dbReference type="GO" id="GO:0008168">
    <property type="term" value="F:methyltransferase activity"/>
    <property type="evidence" value="ECO:0007669"/>
    <property type="project" value="UniProtKB-KW"/>
</dbReference>
<dbReference type="Gene3D" id="3.40.50.150">
    <property type="entry name" value="Vaccinia Virus protein VP39"/>
    <property type="match status" value="1"/>
</dbReference>
<dbReference type="InterPro" id="IPR029063">
    <property type="entry name" value="SAM-dependent_MTases_sf"/>
</dbReference>
<dbReference type="Pfam" id="PF13649">
    <property type="entry name" value="Methyltransf_25"/>
    <property type="match status" value="1"/>
</dbReference>
<dbReference type="AlphaFoldDB" id="A0A383R5R0"/>
<dbReference type="RefSeq" id="WP_138184835.1">
    <property type="nucleotide sequence ID" value="NZ_LS992241.1"/>
</dbReference>
<organism evidence="4 5">
    <name type="scientific">Paenibacillus alvei</name>
    <name type="common">Bacillus alvei</name>
    <dbReference type="NCBI Taxonomy" id="44250"/>
    <lineage>
        <taxon>Bacteria</taxon>
        <taxon>Bacillati</taxon>
        <taxon>Bacillota</taxon>
        <taxon>Bacilli</taxon>
        <taxon>Bacillales</taxon>
        <taxon>Paenibacillaceae</taxon>
        <taxon>Paenibacillus</taxon>
    </lineage>
</organism>
<dbReference type="GO" id="GO:0032259">
    <property type="term" value="P:methylation"/>
    <property type="evidence" value="ECO:0007669"/>
    <property type="project" value="UniProtKB-KW"/>
</dbReference>
<dbReference type="Proteomes" id="UP000304148">
    <property type="component" value="Chromosome"/>
</dbReference>
<evidence type="ECO:0000313" key="5">
    <source>
        <dbReference type="Proteomes" id="UP000304148"/>
    </source>
</evidence>
<evidence type="ECO:0000256" key="1">
    <source>
        <dbReference type="ARBA" id="ARBA00022603"/>
    </source>
</evidence>
<dbReference type="EC" id="2.1.1.-" evidence="4"/>
<evidence type="ECO:0000313" key="4">
    <source>
        <dbReference type="EMBL" id="SYX82477.1"/>
    </source>
</evidence>
<keyword evidence="1 4" id="KW-0489">Methyltransferase</keyword>